<organism evidence="1 2">
    <name type="scientific">Monilinia fructigena</name>
    <dbReference type="NCBI Taxonomy" id="38457"/>
    <lineage>
        <taxon>Eukaryota</taxon>
        <taxon>Fungi</taxon>
        <taxon>Dikarya</taxon>
        <taxon>Ascomycota</taxon>
        <taxon>Pezizomycotina</taxon>
        <taxon>Leotiomycetes</taxon>
        <taxon>Helotiales</taxon>
        <taxon>Sclerotiniaceae</taxon>
        <taxon>Monilinia</taxon>
    </lineage>
</organism>
<gene>
    <name evidence="1" type="ORF">DID88_008107</name>
</gene>
<evidence type="ECO:0000313" key="2">
    <source>
        <dbReference type="Proteomes" id="UP000249056"/>
    </source>
</evidence>
<reference evidence="1 2" key="1">
    <citation type="submission" date="2018-06" db="EMBL/GenBank/DDBJ databases">
        <title>Genome Sequence of the Brown Rot Fungal Pathogen Monilinia fructigena.</title>
        <authorList>
            <person name="Landi L."/>
            <person name="De Miccolis Angelini R.M."/>
            <person name="Pollastro S."/>
            <person name="Abate D."/>
            <person name="Faretra F."/>
            <person name="Romanazzi G."/>
        </authorList>
    </citation>
    <scope>NUCLEOTIDE SEQUENCE [LARGE SCALE GENOMIC DNA]</scope>
    <source>
        <strain evidence="1 2">Mfrg269</strain>
    </source>
</reference>
<evidence type="ECO:0000313" key="1">
    <source>
        <dbReference type="EMBL" id="RAL67349.1"/>
    </source>
</evidence>
<dbReference type="AlphaFoldDB" id="A0A395J9F5"/>
<dbReference type="EMBL" id="QKRW01000004">
    <property type="protein sequence ID" value="RAL67349.1"/>
    <property type="molecule type" value="Genomic_DNA"/>
</dbReference>
<protein>
    <submittedName>
        <fullName evidence="1">Uncharacterized protein</fullName>
    </submittedName>
</protein>
<proteinExistence type="predicted"/>
<name>A0A395J9F5_9HELO</name>
<dbReference type="Proteomes" id="UP000249056">
    <property type="component" value="Unassembled WGS sequence"/>
</dbReference>
<keyword evidence="2" id="KW-1185">Reference proteome</keyword>
<accession>A0A395J9F5</accession>
<comment type="caution">
    <text evidence="1">The sequence shown here is derived from an EMBL/GenBank/DDBJ whole genome shotgun (WGS) entry which is preliminary data.</text>
</comment>
<sequence length="76" mass="8401">MLNTPRKNRYACLIIKLHISSFSPLDILYAPVLAIRKLFINGYLSLNSAFLSQQILISTESGKSTNEDDGIETNAG</sequence>